<feature type="region of interest" description="Disordered" evidence="1">
    <location>
        <begin position="11"/>
        <end position="34"/>
    </location>
</feature>
<evidence type="ECO:0000313" key="3">
    <source>
        <dbReference type="Proteomes" id="UP000756346"/>
    </source>
</evidence>
<gene>
    <name evidence="2" type="ORF">B0I36DRAFT_338599</name>
</gene>
<proteinExistence type="predicted"/>
<accession>A0A9P9BG65</accession>
<organism evidence="2 3">
    <name type="scientific">Microdochium trichocladiopsis</name>
    <dbReference type="NCBI Taxonomy" id="1682393"/>
    <lineage>
        <taxon>Eukaryota</taxon>
        <taxon>Fungi</taxon>
        <taxon>Dikarya</taxon>
        <taxon>Ascomycota</taxon>
        <taxon>Pezizomycotina</taxon>
        <taxon>Sordariomycetes</taxon>
        <taxon>Xylariomycetidae</taxon>
        <taxon>Xylariales</taxon>
        <taxon>Microdochiaceae</taxon>
        <taxon>Microdochium</taxon>
    </lineage>
</organism>
<dbReference type="GeneID" id="70185331"/>
<dbReference type="Proteomes" id="UP000756346">
    <property type="component" value="Unassembled WGS sequence"/>
</dbReference>
<feature type="region of interest" description="Disordered" evidence="1">
    <location>
        <begin position="85"/>
        <end position="111"/>
    </location>
</feature>
<keyword evidence="3" id="KW-1185">Reference proteome</keyword>
<sequence length="213" mass="22795">MPSMLVIPTVWQPSATPSSPISPQRQQHFSAGPTAPNNNQAILAILSAYDDVIFDFSQPGMLGMSWYNLLAANVTDKVYKISISGNSNSNSSSTTASQQPTPPSDGTPRMELNADIDGVYDWCADQAWWAAENNDQQHHPACSAGALSPSPFTSMSFDPAAIAAVAEARKANREQKVFRFENGHYASSRPRKDLKIVSRPAAATARAAPATSG</sequence>
<reference evidence="2" key="1">
    <citation type="journal article" date="2021" name="Nat. Commun.">
        <title>Genetic determinants of endophytism in the Arabidopsis root mycobiome.</title>
        <authorList>
            <person name="Mesny F."/>
            <person name="Miyauchi S."/>
            <person name="Thiergart T."/>
            <person name="Pickel B."/>
            <person name="Atanasova L."/>
            <person name="Karlsson M."/>
            <person name="Huettel B."/>
            <person name="Barry K.W."/>
            <person name="Haridas S."/>
            <person name="Chen C."/>
            <person name="Bauer D."/>
            <person name="Andreopoulos W."/>
            <person name="Pangilinan J."/>
            <person name="LaButti K."/>
            <person name="Riley R."/>
            <person name="Lipzen A."/>
            <person name="Clum A."/>
            <person name="Drula E."/>
            <person name="Henrissat B."/>
            <person name="Kohler A."/>
            <person name="Grigoriev I.V."/>
            <person name="Martin F.M."/>
            <person name="Hacquard S."/>
        </authorList>
    </citation>
    <scope>NUCLEOTIDE SEQUENCE</scope>
    <source>
        <strain evidence="2">MPI-CAGE-CH-0230</strain>
    </source>
</reference>
<dbReference type="RefSeq" id="XP_046005321.1">
    <property type="nucleotide sequence ID" value="XM_046155785.1"/>
</dbReference>
<name>A0A9P9BG65_9PEZI</name>
<comment type="caution">
    <text evidence="2">The sequence shown here is derived from an EMBL/GenBank/DDBJ whole genome shotgun (WGS) entry which is preliminary data.</text>
</comment>
<dbReference type="AlphaFoldDB" id="A0A9P9BG65"/>
<feature type="region of interest" description="Disordered" evidence="1">
    <location>
        <begin position="182"/>
        <end position="213"/>
    </location>
</feature>
<evidence type="ECO:0000256" key="1">
    <source>
        <dbReference type="SAM" id="MobiDB-lite"/>
    </source>
</evidence>
<feature type="compositionally biased region" description="Low complexity" evidence="1">
    <location>
        <begin position="85"/>
        <end position="99"/>
    </location>
</feature>
<dbReference type="EMBL" id="JAGTJQ010000013">
    <property type="protein sequence ID" value="KAH7014354.1"/>
    <property type="molecule type" value="Genomic_DNA"/>
</dbReference>
<feature type="compositionally biased region" description="Low complexity" evidence="1">
    <location>
        <begin position="199"/>
        <end position="213"/>
    </location>
</feature>
<protein>
    <submittedName>
        <fullName evidence="2">Uncharacterized protein</fullName>
    </submittedName>
</protein>
<evidence type="ECO:0000313" key="2">
    <source>
        <dbReference type="EMBL" id="KAH7014354.1"/>
    </source>
</evidence>